<organism evidence="1 2">
    <name type="scientific">Habropoda laboriosa</name>
    <dbReference type="NCBI Taxonomy" id="597456"/>
    <lineage>
        <taxon>Eukaryota</taxon>
        <taxon>Metazoa</taxon>
        <taxon>Ecdysozoa</taxon>
        <taxon>Arthropoda</taxon>
        <taxon>Hexapoda</taxon>
        <taxon>Insecta</taxon>
        <taxon>Pterygota</taxon>
        <taxon>Neoptera</taxon>
        <taxon>Endopterygota</taxon>
        <taxon>Hymenoptera</taxon>
        <taxon>Apocrita</taxon>
        <taxon>Aculeata</taxon>
        <taxon>Apoidea</taxon>
        <taxon>Anthophila</taxon>
        <taxon>Apidae</taxon>
        <taxon>Habropoda</taxon>
    </lineage>
</organism>
<accession>A0A0L7QSW9</accession>
<reference evidence="1 2" key="1">
    <citation type="submission" date="2015-07" db="EMBL/GenBank/DDBJ databases">
        <title>The genome of Habropoda laboriosa.</title>
        <authorList>
            <person name="Pan H."/>
            <person name="Kapheim K."/>
        </authorList>
    </citation>
    <scope>NUCLEOTIDE SEQUENCE [LARGE SCALE GENOMIC DNA]</scope>
    <source>
        <strain evidence="1">0110345459</strain>
    </source>
</reference>
<dbReference type="EMBL" id="KQ414755">
    <property type="protein sequence ID" value="KOC61748.1"/>
    <property type="molecule type" value="Genomic_DNA"/>
</dbReference>
<sequence length="70" mass="8310">MFPFFLNDFEISITKVRRSISSSINEYPRNFHTARKVENLKLRNKTVCLHLELLNGYQRCQLQVPHTKTS</sequence>
<gene>
    <name evidence="1" type="ORF">WH47_03005</name>
</gene>
<proteinExistence type="predicted"/>
<evidence type="ECO:0000313" key="2">
    <source>
        <dbReference type="Proteomes" id="UP000053825"/>
    </source>
</evidence>
<protein>
    <submittedName>
        <fullName evidence="1">Uncharacterized protein</fullName>
    </submittedName>
</protein>
<evidence type="ECO:0000313" key="1">
    <source>
        <dbReference type="EMBL" id="KOC61748.1"/>
    </source>
</evidence>
<name>A0A0L7QSW9_9HYME</name>
<keyword evidence="2" id="KW-1185">Reference proteome</keyword>
<dbReference type="AlphaFoldDB" id="A0A0L7QSW9"/>
<dbReference type="Proteomes" id="UP000053825">
    <property type="component" value="Unassembled WGS sequence"/>
</dbReference>